<dbReference type="Pfam" id="PF02784">
    <property type="entry name" value="Orn_Arg_deC_N"/>
    <property type="match status" value="1"/>
</dbReference>
<feature type="binding site" evidence="12">
    <location>
        <begin position="273"/>
        <end position="276"/>
    </location>
    <ligand>
        <name>pyridoxal 5'-phosphate</name>
        <dbReference type="ChEBI" id="CHEBI:597326"/>
    </ligand>
</feature>
<feature type="active site" description="Proton donor" evidence="13">
    <location>
        <position position="342"/>
    </location>
</feature>
<evidence type="ECO:0000259" key="15">
    <source>
        <dbReference type="Pfam" id="PF00278"/>
    </source>
</evidence>
<evidence type="ECO:0000256" key="1">
    <source>
        <dbReference type="ARBA" id="ARBA00001933"/>
    </source>
</evidence>
<dbReference type="PROSITE" id="PS00878">
    <property type="entry name" value="ODR_DC_2_1"/>
    <property type="match status" value="1"/>
</dbReference>
<dbReference type="PRINTS" id="PR01181">
    <property type="entry name" value="DAPDCRBXLASE"/>
</dbReference>
<keyword evidence="4 12" id="KW-0663">Pyridoxal phosphate</keyword>
<feature type="binding site" evidence="12">
    <location>
        <position position="370"/>
    </location>
    <ligand>
        <name>substrate</name>
    </ligand>
</feature>
<dbReference type="FunFam" id="3.20.20.10:FF:000003">
    <property type="entry name" value="Diaminopimelate decarboxylase"/>
    <property type="match status" value="1"/>
</dbReference>
<evidence type="ECO:0000256" key="11">
    <source>
        <dbReference type="ARBA" id="ARBA00074972"/>
    </source>
</evidence>
<dbReference type="HAMAP" id="MF_02120">
    <property type="entry name" value="LysA"/>
    <property type="match status" value="1"/>
</dbReference>
<evidence type="ECO:0000256" key="6">
    <source>
        <dbReference type="ARBA" id="ARBA00023239"/>
    </source>
</evidence>
<feature type="binding site" evidence="12">
    <location>
        <position position="343"/>
    </location>
    <ligand>
        <name>substrate</name>
    </ligand>
</feature>
<gene>
    <name evidence="12 17" type="primary">lysA</name>
    <name evidence="17" type="ORF">CXK95_14040</name>
</gene>
<feature type="domain" description="Orn/DAP/Arg decarboxylase 2 N-terminal" evidence="16">
    <location>
        <begin position="35"/>
        <end position="280"/>
    </location>
</feature>
<dbReference type="PRINTS" id="PR01179">
    <property type="entry name" value="ODADCRBXLASE"/>
</dbReference>
<evidence type="ECO:0000259" key="16">
    <source>
        <dbReference type="Pfam" id="PF02784"/>
    </source>
</evidence>
<evidence type="ECO:0000256" key="13">
    <source>
        <dbReference type="PIRSR" id="PIRSR600183-50"/>
    </source>
</evidence>
<protein>
    <recommendedName>
        <fullName evidence="11 12">Diaminopimelate decarboxylase</fullName>
        <shortName evidence="12">DAP decarboxylase</shortName>
        <shortName evidence="12">DAPDC</shortName>
        <ecNumber evidence="10 12">4.1.1.20</ecNumber>
    </recommendedName>
</protein>
<comment type="cofactor">
    <cofactor evidence="1 12 13 14">
        <name>pyridoxal 5'-phosphate</name>
        <dbReference type="ChEBI" id="CHEBI:597326"/>
    </cofactor>
</comment>
<comment type="catalytic activity">
    <reaction evidence="7 12 14">
        <text>meso-2,6-diaminopimelate + H(+) = L-lysine + CO2</text>
        <dbReference type="Rhea" id="RHEA:15101"/>
        <dbReference type="ChEBI" id="CHEBI:15378"/>
        <dbReference type="ChEBI" id="CHEBI:16526"/>
        <dbReference type="ChEBI" id="CHEBI:32551"/>
        <dbReference type="ChEBI" id="CHEBI:57791"/>
        <dbReference type="EC" id="4.1.1.20"/>
    </reaction>
</comment>
<dbReference type="InterPro" id="IPR029066">
    <property type="entry name" value="PLP-binding_barrel"/>
</dbReference>
<keyword evidence="2 12" id="KW-0028">Amino-acid biosynthesis</keyword>
<keyword evidence="3 12" id="KW-0210">Decarboxylase</keyword>
<evidence type="ECO:0000256" key="12">
    <source>
        <dbReference type="HAMAP-Rule" id="MF_02120"/>
    </source>
</evidence>
<dbReference type="AlphaFoldDB" id="A0A8E2U312"/>
<dbReference type="PANTHER" id="PTHR43727:SF2">
    <property type="entry name" value="GROUP IV DECARBOXYLASE"/>
    <property type="match status" value="1"/>
</dbReference>
<dbReference type="GO" id="GO:0030170">
    <property type="term" value="F:pyridoxal phosphate binding"/>
    <property type="evidence" value="ECO:0007669"/>
    <property type="project" value="UniProtKB-UniRule"/>
</dbReference>
<evidence type="ECO:0000256" key="4">
    <source>
        <dbReference type="ARBA" id="ARBA00022898"/>
    </source>
</evidence>
<comment type="pathway">
    <text evidence="8 12 14">Amino-acid biosynthesis; L-lysine biosynthesis via DAP pathway; L-lysine from DL-2,6-diaminopimelate: step 1/1.</text>
</comment>
<dbReference type="Gene3D" id="3.20.20.10">
    <property type="entry name" value="Alanine racemase"/>
    <property type="match status" value="1"/>
</dbReference>
<proteinExistence type="inferred from homology"/>
<evidence type="ECO:0000256" key="8">
    <source>
        <dbReference type="ARBA" id="ARBA00060643"/>
    </source>
</evidence>
<dbReference type="RefSeq" id="WP_102829030.1">
    <property type="nucleotide sequence ID" value="NZ_CP065721.1"/>
</dbReference>
<dbReference type="InterPro" id="IPR022653">
    <property type="entry name" value="De-COase2_pyr-phos_BS"/>
</dbReference>
<feature type="binding site" evidence="12">
    <location>
        <position position="312"/>
    </location>
    <ligand>
        <name>substrate</name>
    </ligand>
</feature>
<evidence type="ECO:0000313" key="18">
    <source>
        <dbReference type="Proteomes" id="UP000235881"/>
    </source>
</evidence>
<keyword evidence="5 12" id="KW-0457">Lysine biosynthesis</keyword>
<dbReference type="SUPFAM" id="SSF50621">
    <property type="entry name" value="Alanine racemase C-terminal domain-like"/>
    <property type="match status" value="1"/>
</dbReference>
<comment type="similarity">
    <text evidence="9 12">Belongs to the Orn/Lys/Arg decarboxylase class-II family. LysA subfamily.</text>
</comment>
<comment type="function">
    <text evidence="12">Specifically catalyzes the decarboxylation of meso-diaminopimelate (meso-DAP) to L-lysine.</text>
</comment>
<keyword evidence="6 12" id="KW-0456">Lyase</keyword>
<dbReference type="InterPro" id="IPR009006">
    <property type="entry name" value="Ala_racemase/Decarboxylase_C"/>
</dbReference>
<evidence type="ECO:0000256" key="14">
    <source>
        <dbReference type="RuleBase" id="RU003738"/>
    </source>
</evidence>
<dbReference type="InterPro" id="IPR002986">
    <property type="entry name" value="DAP_deCOOHase_LysA"/>
</dbReference>
<dbReference type="SUPFAM" id="SSF51419">
    <property type="entry name" value="PLP-binding barrel"/>
    <property type="match status" value="1"/>
</dbReference>
<dbReference type="EC" id="4.1.1.20" evidence="10 12"/>
<feature type="binding site" evidence="12">
    <location>
        <position position="276"/>
    </location>
    <ligand>
        <name>substrate</name>
    </ligand>
</feature>
<evidence type="ECO:0000256" key="7">
    <source>
        <dbReference type="ARBA" id="ARBA00050464"/>
    </source>
</evidence>
<dbReference type="Gene3D" id="2.40.37.10">
    <property type="entry name" value="Lyase, Ornithine Decarboxylase, Chain A, domain 1"/>
    <property type="match status" value="1"/>
</dbReference>
<evidence type="ECO:0000256" key="9">
    <source>
        <dbReference type="ARBA" id="ARBA00060983"/>
    </source>
</evidence>
<comment type="subunit">
    <text evidence="12">Homodimer.</text>
</comment>
<evidence type="ECO:0000256" key="10">
    <source>
        <dbReference type="ARBA" id="ARBA00066427"/>
    </source>
</evidence>
<comment type="caution">
    <text evidence="17">The sequence shown here is derived from an EMBL/GenBank/DDBJ whole genome shotgun (WGS) entry which is preliminary data.</text>
</comment>
<dbReference type="GO" id="GO:0008836">
    <property type="term" value="F:diaminopimelate decarboxylase activity"/>
    <property type="evidence" value="ECO:0007669"/>
    <property type="project" value="UniProtKB-UniRule"/>
</dbReference>
<dbReference type="FunFam" id="2.40.37.10:FF:000003">
    <property type="entry name" value="Diaminopimelate decarboxylase"/>
    <property type="match status" value="1"/>
</dbReference>
<dbReference type="UniPathway" id="UPA00034">
    <property type="reaction ID" value="UER00027"/>
</dbReference>
<feature type="modified residue" description="N6-(pyridoxal phosphate)lysine" evidence="12 13">
    <location>
        <position position="60"/>
    </location>
</feature>
<dbReference type="InterPro" id="IPR022644">
    <property type="entry name" value="De-COase2_N"/>
</dbReference>
<feature type="binding site" evidence="12">
    <location>
        <position position="370"/>
    </location>
    <ligand>
        <name>pyridoxal 5'-phosphate</name>
        <dbReference type="ChEBI" id="CHEBI:597326"/>
    </ligand>
</feature>
<evidence type="ECO:0000313" key="17">
    <source>
        <dbReference type="EMBL" id="PNF75718.1"/>
    </source>
</evidence>
<dbReference type="InterPro" id="IPR000183">
    <property type="entry name" value="Orn/DAP/Arg_de-COase"/>
</dbReference>
<reference evidence="17 18" key="1">
    <citation type="submission" date="2018-01" db="EMBL/GenBank/DDBJ databases">
        <title>Denitrification phenotypes of diverse strains of Pseudomonas stutzeri.</title>
        <authorList>
            <person name="Milligan D.A."/>
            <person name="Bergaust L."/>
            <person name="Bakken L.R."/>
            <person name="Frostegard A."/>
        </authorList>
    </citation>
    <scope>NUCLEOTIDE SEQUENCE [LARGE SCALE GENOMIC DNA]</scope>
    <source>
        <strain evidence="17 18">DSM 50238</strain>
    </source>
</reference>
<feature type="domain" description="Orn/DAP/Arg decarboxylase 2 C-terminal" evidence="15">
    <location>
        <begin position="30"/>
        <end position="368"/>
    </location>
</feature>
<dbReference type="InterPro" id="IPR022643">
    <property type="entry name" value="De-COase2_C"/>
</dbReference>
<feature type="binding site" evidence="12">
    <location>
        <position position="239"/>
    </location>
    <ligand>
        <name>pyridoxal 5'-phosphate</name>
        <dbReference type="ChEBI" id="CHEBI:597326"/>
    </ligand>
</feature>
<accession>A0A8E2U312</accession>
<evidence type="ECO:0000256" key="5">
    <source>
        <dbReference type="ARBA" id="ARBA00023154"/>
    </source>
</evidence>
<evidence type="ECO:0000256" key="3">
    <source>
        <dbReference type="ARBA" id="ARBA00022793"/>
    </source>
</evidence>
<keyword evidence="18" id="KW-1185">Reference proteome</keyword>
<dbReference type="EMBL" id="POUK01000005">
    <property type="protein sequence ID" value="PNF75718.1"/>
    <property type="molecule type" value="Genomic_DNA"/>
</dbReference>
<dbReference type="CDD" id="cd06828">
    <property type="entry name" value="PLPDE_III_DapDC"/>
    <property type="match status" value="1"/>
</dbReference>
<dbReference type="Proteomes" id="UP000235881">
    <property type="component" value="Unassembled WGS sequence"/>
</dbReference>
<dbReference type="GO" id="GO:0009089">
    <property type="term" value="P:lysine biosynthetic process via diaminopimelate"/>
    <property type="evidence" value="ECO:0007669"/>
    <property type="project" value="UniProtKB-UniRule"/>
</dbReference>
<organism evidence="17 18">
    <name type="scientific">Stutzerimonas degradans</name>
    <dbReference type="NCBI Taxonomy" id="2968968"/>
    <lineage>
        <taxon>Bacteria</taxon>
        <taxon>Pseudomonadati</taxon>
        <taxon>Pseudomonadota</taxon>
        <taxon>Gammaproteobacteria</taxon>
        <taxon>Pseudomonadales</taxon>
        <taxon>Pseudomonadaceae</taxon>
        <taxon>Stutzerimonas</taxon>
    </lineage>
</organism>
<evidence type="ECO:0000256" key="2">
    <source>
        <dbReference type="ARBA" id="ARBA00022605"/>
    </source>
</evidence>
<dbReference type="PANTHER" id="PTHR43727">
    <property type="entry name" value="DIAMINOPIMELATE DECARBOXYLASE"/>
    <property type="match status" value="1"/>
</dbReference>
<sequence>MEAFSYRDGQLFAEGVALSALAQRFGTPTYVYSRAHIEAQYRAYADALDGMPHLVCFAVKANSNLGVLNVLARLGAGFDIVSRGELERVLAAGGQPDRIVFSGVGKTRDDMRRALEVGVHCFNVESTDELERLQQVAAELDVKAPVSLRVNPDVDAGTHPYISTGLKENKFGIAIADAEAVYARAAELPNLQVVGVDCHIGSQLTSLPPFLDALDRLLGLIDRLAARGIHIRHLDLGGGLGVRYRDEQPPLAGDYIQAVRQRIEGRGLALVFEPGRSIVANAGVLLTRVEYLKHTAHKDFAIVDAAMNDLIRPALYQAWMNVVAVQPREGEGRRYDIVGPICETGDFLAKDRTLELAEGDLLAVCSAGAYGFVMSSNYNTRGRAAEVLVDGDEAFEVRRRESVQELYAGESLLPR</sequence>
<dbReference type="NCBIfam" id="TIGR01048">
    <property type="entry name" value="lysA"/>
    <property type="match status" value="1"/>
</dbReference>
<name>A0A8E2U312_9GAMM</name>
<feature type="binding site" evidence="12">
    <location>
        <position position="316"/>
    </location>
    <ligand>
        <name>substrate</name>
    </ligand>
</feature>
<dbReference type="Pfam" id="PF00278">
    <property type="entry name" value="Orn_DAP_Arg_deC"/>
    <property type="match status" value="1"/>
</dbReference>